<name>A0A1B2JII9_PICPA</name>
<accession>A0A1B2JII9</accession>
<gene>
    <name evidence="1" type="ORF">ATY40_BA7504909</name>
</gene>
<dbReference type="EMBL" id="CP014587">
    <property type="protein sequence ID" value="ANZ77849.1"/>
    <property type="molecule type" value="Genomic_DNA"/>
</dbReference>
<dbReference type="AlphaFoldDB" id="A0A1B2JII9"/>
<keyword evidence="2" id="KW-1185">Reference proteome</keyword>
<evidence type="ECO:0000313" key="2">
    <source>
        <dbReference type="Proteomes" id="UP000094565"/>
    </source>
</evidence>
<proteinExistence type="predicted"/>
<protein>
    <submittedName>
        <fullName evidence="1">BA75_04909T0</fullName>
    </submittedName>
</protein>
<sequence length="134" mass="15405">MHVEGVLRRVSILKLLKTFERSLTLQVPQAVAHSILLWEVLFGWQSIHGSIKWFLQMAQVSTTISVIISTSFNKRCLVKGLLTPGPERHCCPLLDFKPFLLLSIWDVSSWCNRNFSKSAYLAHQPPFHQRFLST</sequence>
<dbReference type="Proteomes" id="UP000094565">
    <property type="component" value="Chromosome 4"/>
</dbReference>
<reference evidence="1 2" key="1">
    <citation type="submission" date="2016-02" db="EMBL/GenBank/DDBJ databases">
        <title>Comparative genomic and transcriptomic foundation for Pichia pastoris.</title>
        <authorList>
            <person name="Love K.R."/>
            <person name="Shah K.A."/>
            <person name="Whittaker C.A."/>
            <person name="Wu J."/>
            <person name="Bartlett M.C."/>
            <person name="Ma D."/>
            <person name="Leeson R.L."/>
            <person name="Priest M."/>
            <person name="Young S.K."/>
            <person name="Love J.C."/>
        </authorList>
    </citation>
    <scope>NUCLEOTIDE SEQUENCE [LARGE SCALE GENOMIC DNA]</scope>
    <source>
        <strain evidence="1 2">ATCC 28485</strain>
    </source>
</reference>
<organism evidence="1 2">
    <name type="scientific">Komagataella pastoris</name>
    <name type="common">Yeast</name>
    <name type="synonym">Pichia pastoris</name>
    <dbReference type="NCBI Taxonomy" id="4922"/>
    <lineage>
        <taxon>Eukaryota</taxon>
        <taxon>Fungi</taxon>
        <taxon>Dikarya</taxon>
        <taxon>Ascomycota</taxon>
        <taxon>Saccharomycotina</taxon>
        <taxon>Pichiomycetes</taxon>
        <taxon>Pichiales</taxon>
        <taxon>Pichiaceae</taxon>
        <taxon>Komagataella</taxon>
    </lineage>
</organism>
<evidence type="ECO:0000313" key="1">
    <source>
        <dbReference type="EMBL" id="ANZ77849.1"/>
    </source>
</evidence>